<dbReference type="InterPro" id="IPR050109">
    <property type="entry name" value="HTH-type_TetR-like_transc_reg"/>
</dbReference>
<dbReference type="EMBL" id="QQAZ01000001">
    <property type="protein sequence ID" value="RDI55925.1"/>
    <property type="molecule type" value="Genomic_DNA"/>
</dbReference>
<reference evidence="6 7" key="1">
    <citation type="submission" date="2018-07" db="EMBL/GenBank/DDBJ databases">
        <title>Genomic Encyclopedia of Type Strains, Phase IV (KMG-IV): sequencing the most valuable type-strain genomes for metagenomic binning, comparative biology and taxonomic classification.</title>
        <authorList>
            <person name="Goeker M."/>
        </authorList>
    </citation>
    <scope>NUCLEOTIDE SEQUENCE [LARGE SCALE GENOMIC DNA]</scope>
    <source>
        <strain evidence="6 7">DSM 44952</strain>
    </source>
</reference>
<evidence type="ECO:0000256" key="1">
    <source>
        <dbReference type="ARBA" id="ARBA00023015"/>
    </source>
</evidence>
<keyword evidence="2 4" id="KW-0238">DNA-binding</keyword>
<feature type="DNA-binding region" description="H-T-H motif" evidence="4">
    <location>
        <begin position="26"/>
        <end position="45"/>
    </location>
</feature>
<sequence>MAADRTADILDATLRCLLRYGVRRTTVDDIATEVGVSRSAVYQYVRSKDDAVRRVADRLHTEALSHAREAAVADGPLVDRIHGILSAKVQLATGHFAESPHATEIFDEQARLCGDICREFTDELHSLITTTLTTEHIDHPADAARILLAATIGLLSTDRTDLLHRTTTALLDGLTPSKPSGAQR</sequence>
<dbReference type="STRING" id="1210089.GCA_001613165_01952"/>
<evidence type="ECO:0000313" key="7">
    <source>
        <dbReference type="Proteomes" id="UP000255355"/>
    </source>
</evidence>
<dbReference type="Proteomes" id="UP000255355">
    <property type="component" value="Unassembled WGS sequence"/>
</dbReference>
<dbReference type="Gene3D" id="1.10.357.10">
    <property type="entry name" value="Tetracycline Repressor, domain 2"/>
    <property type="match status" value="1"/>
</dbReference>
<accession>A0A370HFY4</accession>
<dbReference type="PROSITE" id="PS50977">
    <property type="entry name" value="HTH_TETR_2"/>
    <property type="match status" value="1"/>
</dbReference>
<dbReference type="PRINTS" id="PR00455">
    <property type="entry name" value="HTHTETR"/>
</dbReference>
<gene>
    <name evidence="6" type="ORF">DFR68_101762</name>
</gene>
<dbReference type="AlphaFoldDB" id="A0A370HFY4"/>
<keyword evidence="3" id="KW-0804">Transcription</keyword>
<feature type="domain" description="HTH tetR-type" evidence="5">
    <location>
        <begin position="3"/>
        <end position="63"/>
    </location>
</feature>
<dbReference type="PANTHER" id="PTHR30055">
    <property type="entry name" value="HTH-TYPE TRANSCRIPTIONAL REGULATOR RUTR"/>
    <property type="match status" value="1"/>
</dbReference>
<evidence type="ECO:0000313" key="6">
    <source>
        <dbReference type="EMBL" id="RDI55925.1"/>
    </source>
</evidence>
<dbReference type="InterPro" id="IPR001647">
    <property type="entry name" value="HTH_TetR"/>
</dbReference>
<dbReference type="InterPro" id="IPR009057">
    <property type="entry name" value="Homeodomain-like_sf"/>
</dbReference>
<dbReference type="PANTHER" id="PTHR30055:SF234">
    <property type="entry name" value="HTH-TYPE TRANSCRIPTIONAL REGULATOR BETI"/>
    <property type="match status" value="1"/>
</dbReference>
<keyword evidence="1" id="KW-0805">Transcription regulation</keyword>
<proteinExistence type="predicted"/>
<evidence type="ECO:0000256" key="3">
    <source>
        <dbReference type="ARBA" id="ARBA00023163"/>
    </source>
</evidence>
<name>A0A370HFY4_9NOCA</name>
<keyword evidence="7" id="KW-1185">Reference proteome</keyword>
<organism evidence="6 7">
    <name type="scientific">Nocardia mexicana</name>
    <dbReference type="NCBI Taxonomy" id="279262"/>
    <lineage>
        <taxon>Bacteria</taxon>
        <taxon>Bacillati</taxon>
        <taxon>Actinomycetota</taxon>
        <taxon>Actinomycetes</taxon>
        <taxon>Mycobacteriales</taxon>
        <taxon>Nocardiaceae</taxon>
        <taxon>Nocardia</taxon>
    </lineage>
</organism>
<dbReference type="Pfam" id="PF00440">
    <property type="entry name" value="TetR_N"/>
    <property type="match status" value="1"/>
</dbReference>
<evidence type="ECO:0000259" key="5">
    <source>
        <dbReference type="PROSITE" id="PS50977"/>
    </source>
</evidence>
<dbReference type="GO" id="GO:0003700">
    <property type="term" value="F:DNA-binding transcription factor activity"/>
    <property type="evidence" value="ECO:0007669"/>
    <property type="project" value="TreeGrafter"/>
</dbReference>
<dbReference type="GO" id="GO:0000976">
    <property type="term" value="F:transcription cis-regulatory region binding"/>
    <property type="evidence" value="ECO:0007669"/>
    <property type="project" value="TreeGrafter"/>
</dbReference>
<dbReference type="SUPFAM" id="SSF46689">
    <property type="entry name" value="Homeodomain-like"/>
    <property type="match status" value="1"/>
</dbReference>
<comment type="caution">
    <text evidence="6">The sequence shown here is derived from an EMBL/GenBank/DDBJ whole genome shotgun (WGS) entry which is preliminary data.</text>
</comment>
<dbReference type="RefSeq" id="WP_068016764.1">
    <property type="nucleotide sequence ID" value="NZ_QQAZ01000001.1"/>
</dbReference>
<evidence type="ECO:0000256" key="4">
    <source>
        <dbReference type="PROSITE-ProRule" id="PRU00335"/>
    </source>
</evidence>
<evidence type="ECO:0000256" key="2">
    <source>
        <dbReference type="ARBA" id="ARBA00023125"/>
    </source>
</evidence>
<protein>
    <submittedName>
        <fullName evidence="6">TetR family transcriptional regulator</fullName>
    </submittedName>
</protein>